<evidence type="ECO:0000256" key="3">
    <source>
        <dbReference type="SAM" id="SignalP"/>
    </source>
</evidence>
<feature type="compositionally biased region" description="Basic and acidic residues" evidence="2">
    <location>
        <begin position="36"/>
        <end position="49"/>
    </location>
</feature>
<dbReference type="PANTHER" id="PTHR24044">
    <property type="entry name" value="NOTCH LIGAND FAMILY MEMBER"/>
    <property type="match status" value="1"/>
</dbReference>
<comment type="caution">
    <text evidence="1">Lacks conserved residue(s) required for the propagation of feature annotation.</text>
</comment>
<feature type="region of interest" description="Disordered" evidence="2">
    <location>
        <begin position="30"/>
        <end position="111"/>
    </location>
</feature>
<reference evidence="5" key="1">
    <citation type="submission" date="2013-04" db="EMBL/GenBank/DDBJ databases">
        <title>The Genome Sequence of Fonticula alba ATCC 38817.</title>
        <authorList>
            <consortium name="The Broad Institute Genomics Platform"/>
            <person name="Russ C."/>
            <person name="Cuomo C."/>
            <person name="Burger G."/>
            <person name="Gray M.W."/>
            <person name="Holland P.W.H."/>
            <person name="King N."/>
            <person name="Lang F.B.F."/>
            <person name="Roger A.J."/>
            <person name="Ruiz-Trillo I."/>
            <person name="Brown M."/>
            <person name="Walker B."/>
            <person name="Young S."/>
            <person name="Zeng Q."/>
            <person name="Gargeya S."/>
            <person name="Fitzgerald M."/>
            <person name="Haas B."/>
            <person name="Abouelleil A."/>
            <person name="Allen A.W."/>
            <person name="Alvarado L."/>
            <person name="Arachchi H.M."/>
            <person name="Berlin A.M."/>
            <person name="Chapman S.B."/>
            <person name="Gainer-Dewar J."/>
            <person name="Goldberg J."/>
            <person name="Griggs A."/>
            <person name="Gujja S."/>
            <person name="Hansen M."/>
            <person name="Howarth C."/>
            <person name="Imamovic A."/>
            <person name="Ireland A."/>
            <person name="Larimer J."/>
            <person name="McCowan C."/>
            <person name="Murphy C."/>
            <person name="Pearson M."/>
            <person name="Poon T.W."/>
            <person name="Priest M."/>
            <person name="Roberts A."/>
            <person name="Saif S."/>
            <person name="Shea T."/>
            <person name="Sisk P."/>
            <person name="Sykes S."/>
            <person name="Wortman J."/>
            <person name="Nusbaum C."/>
            <person name="Birren B."/>
        </authorList>
    </citation>
    <scope>NUCLEOTIDE SEQUENCE [LARGE SCALE GENOMIC DNA]</scope>
    <source>
        <strain evidence="5">ATCC 38817</strain>
    </source>
</reference>
<feature type="compositionally biased region" description="Basic residues" evidence="2">
    <location>
        <begin position="70"/>
        <end position="80"/>
    </location>
</feature>
<feature type="region of interest" description="Disordered" evidence="2">
    <location>
        <begin position="1298"/>
        <end position="1359"/>
    </location>
</feature>
<dbReference type="PANTHER" id="PTHR24044:SF420">
    <property type="entry name" value="DELTA AND NOTCH-LIKE EPIDERMAL GROWTH FACTOR-RELATED RECEPTOR ISOFORM X1"/>
    <property type="match status" value="1"/>
</dbReference>
<keyword evidence="3" id="KW-0732">Signal</keyword>
<dbReference type="OrthoDB" id="10045365at2759"/>
<dbReference type="Proteomes" id="UP000030693">
    <property type="component" value="Unassembled WGS sequence"/>
</dbReference>
<name>A0A058ZEE6_FONAL</name>
<dbReference type="PROSITE" id="PS01186">
    <property type="entry name" value="EGF_2"/>
    <property type="match status" value="1"/>
</dbReference>
<feature type="disulfide bond" evidence="1">
    <location>
        <begin position="791"/>
        <end position="801"/>
    </location>
</feature>
<feature type="compositionally biased region" description="Low complexity" evidence="2">
    <location>
        <begin position="979"/>
        <end position="1019"/>
    </location>
</feature>
<evidence type="ECO:0000256" key="1">
    <source>
        <dbReference type="PROSITE-ProRule" id="PRU00076"/>
    </source>
</evidence>
<evidence type="ECO:0000259" key="4">
    <source>
        <dbReference type="PROSITE" id="PS50026"/>
    </source>
</evidence>
<feature type="disulfide bond" evidence="1">
    <location>
        <begin position="810"/>
        <end position="819"/>
    </location>
</feature>
<dbReference type="PROSITE" id="PS00022">
    <property type="entry name" value="EGF_1"/>
    <property type="match status" value="1"/>
</dbReference>
<feature type="region of interest" description="Disordered" evidence="2">
    <location>
        <begin position="138"/>
        <end position="162"/>
    </location>
</feature>
<keyword evidence="6" id="KW-1185">Reference proteome</keyword>
<feature type="region of interest" description="Disordered" evidence="2">
    <location>
        <begin position="979"/>
        <end position="1162"/>
    </location>
</feature>
<feature type="signal peptide" evidence="3">
    <location>
        <begin position="1"/>
        <end position="31"/>
    </location>
</feature>
<evidence type="ECO:0000256" key="2">
    <source>
        <dbReference type="SAM" id="MobiDB-lite"/>
    </source>
</evidence>
<dbReference type="Gene3D" id="2.10.25.10">
    <property type="entry name" value="Laminin"/>
    <property type="match status" value="1"/>
</dbReference>
<proteinExistence type="predicted"/>
<dbReference type="GO" id="GO:0005112">
    <property type="term" value="F:Notch binding"/>
    <property type="evidence" value="ECO:0007669"/>
    <property type="project" value="TreeGrafter"/>
</dbReference>
<dbReference type="RefSeq" id="XP_009492445.1">
    <property type="nucleotide sequence ID" value="XM_009494170.1"/>
</dbReference>
<dbReference type="EMBL" id="KB932201">
    <property type="protein sequence ID" value="KCV72744.1"/>
    <property type="molecule type" value="Genomic_DNA"/>
</dbReference>
<feature type="domain" description="EGF-like" evidence="4">
    <location>
        <begin position="787"/>
        <end position="820"/>
    </location>
</feature>
<dbReference type="STRING" id="691883.A0A058ZEE6"/>
<sequence>MIGLFIRRQRIVLLVWVLVGVLLILFRGSKAEEEEDRRGSATHEHDHDIPPGVVTGGHVPHARAQEDQHHRHRHHHHPHHHDQGRDHAHGYGRQNQHHQPPPQDPPEYTEDYDQTYADASATSSSSASDYSSSYYYDAGAGSPAEEPASAGHRTGGHARGASASPAITLEKYAAGGVDHWGVELFSLAHPGQAVARLESLGLYHVVYDCDEKAPRNVPFDPVTGVAPADIRRIIRSSGGDIVRSWDKAYLTILRQAFAAESWRICLDKPVDRLDIEPGLTVQVLSENSARRKAPANGASAGSRARNKEDYEYGEDYQPPEEISEYYEYEEYADGSATAGGAKRPASRSPDEPILAVDSPSTLEQQRAERYLDDLDASVPVVGPSSLDLRALQGRIRAIRVSPADGVTLFGQPNFRRPLVFLPPGKAYYLSDLRQPTAHTTATDRGDPHAHDEGRFLSGEGLLGAVMSVRFGPLTEASFHATAEACQKEESLLPAEVSATPGHMPVEMSSLTGPDIALQLDALRVEASDVTNLSWVRVRPKNTPAQGHRVRPPTDPEADPLAEYQAEHLEPMDHPRDRSWAEETACILPKVLQGAVIVHPGTWFRGGVRQAVAMQLVAPGSGSAPASPGAEGDHRISAELLLAELATLDQSPTRGKIIRSSSDGLGEIKGVAQRMGHHIGSLAMSKRTTLTLTASLAHEDITIDMLSKWKVSHFAHQGSGARHEGAHHAFHAITISGENHTVGLPSSVVRAARVQVTCNVPCPQGKGNCLSSPDHCRCISGWDGPACETFSCQPACGPNGRCSLERQQCICMTGWRGKDCNTPICLEPCVNGACVAPGKCQCISSQYTGKQCERLAPVCGDGKCERQSGESCDSCPADCGECGIGGSERIVVAGVRGGPDGAGGQPAPEHLAGRRIQVQPKRLLYDNEESWRAGTGLKSRDPLDNSTTALLTAGTAALLITLLMSVVGIGLCLAGKLSPGGTATAADAGGRASGTSRTGRSAPRSADPSSAGHAISSSTSMGRSAHMAESLSFRSGGRRAATTAADTPSHLFQHQPQHQPQQSPYGPNYVGSEGTPPVGSSAGMVSRKSAPGAHAPSHYSDWGINQQQQQQHRPQASHPLKDPGHMATGKPPGPGSQQGAPGARSLSWGVHPDIPQARENPRRMTSGLDPIGEAVHLGGMGHPPHLQTPAPLPQAVAASATGPGSAPLRRSVTTEVTPPGMVLPKKPVLSRHPTTAGVPPPALSGGAVQPAHLQQHQPLMGSSPLAAPRQGQSFPELRRHTGIPLPPSLSRTSTVEDLSATGVSIGGGSSHLRGGRSLTSSDEPDPAGNVAATAPVASAWGTTPLPPELPPQARPSSASQ</sequence>
<feature type="compositionally biased region" description="Low complexity" evidence="2">
    <location>
        <begin position="1309"/>
        <end position="1320"/>
    </location>
</feature>
<feature type="compositionally biased region" description="Low complexity" evidence="2">
    <location>
        <begin position="1052"/>
        <end position="1061"/>
    </location>
</feature>
<feature type="compositionally biased region" description="Pro residues" evidence="2">
    <location>
        <begin position="1343"/>
        <end position="1352"/>
    </location>
</feature>
<dbReference type="InterPro" id="IPR050906">
    <property type="entry name" value="Notch_signaling"/>
</dbReference>
<dbReference type="SMART" id="SM00181">
    <property type="entry name" value="EGF"/>
    <property type="match status" value="3"/>
</dbReference>
<keyword evidence="1" id="KW-1015">Disulfide bond</keyword>
<feature type="chain" id="PRO_5001572023" description="EGF-like domain-containing protein" evidence="3">
    <location>
        <begin position="32"/>
        <end position="1359"/>
    </location>
</feature>
<accession>A0A058ZEE6</accession>
<dbReference type="GeneID" id="20525048"/>
<feature type="region of interest" description="Disordered" evidence="2">
    <location>
        <begin position="288"/>
        <end position="318"/>
    </location>
</feature>
<dbReference type="InterPro" id="IPR000742">
    <property type="entry name" value="EGF"/>
</dbReference>
<evidence type="ECO:0000313" key="6">
    <source>
        <dbReference type="Proteomes" id="UP000030693"/>
    </source>
</evidence>
<keyword evidence="1" id="KW-0245">EGF-like domain</keyword>
<dbReference type="PROSITE" id="PS50026">
    <property type="entry name" value="EGF_3"/>
    <property type="match status" value="1"/>
</dbReference>
<dbReference type="eggNOG" id="KOG1225">
    <property type="taxonomic scope" value="Eukaryota"/>
</dbReference>
<feature type="region of interest" description="Disordered" evidence="2">
    <location>
        <begin position="336"/>
        <end position="362"/>
    </location>
</feature>
<organism evidence="5">
    <name type="scientific">Fonticula alba</name>
    <name type="common">Slime mold</name>
    <dbReference type="NCBI Taxonomy" id="691883"/>
    <lineage>
        <taxon>Eukaryota</taxon>
        <taxon>Rotosphaerida</taxon>
        <taxon>Fonticulaceae</taxon>
        <taxon>Fonticula</taxon>
    </lineage>
</organism>
<protein>
    <recommendedName>
        <fullName evidence="4">EGF-like domain-containing protein</fullName>
    </recommendedName>
</protein>
<feature type="region of interest" description="Disordered" evidence="2">
    <location>
        <begin position="1194"/>
        <end position="1235"/>
    </location>
</feature>
<gene>
    <name evidence="5" type="ORF">H696_00323</name>
</gene>
<feature type="compositionally biased region" description="Low complexity" evidence="2">
    <location>
        <begin position="138"/>
        <end position="152"/>
    </location>
</feature>
<evidence type="ECO:0000313" key="5">
    <source>
        <dbReference type="EMBL" id="KCV72744.1"/>
    </source>
</evidence>